<dbReference type="PANTHER" id="PTHR43283:SF7">
    <property type="entry name" value="BETA-LACTAMASE-RELATED DOMAIN-CONTAINING PROTEIN"/>
    <property type="match status" value="1"/>
</dbReference>
<feature type="domain" description="Beta-lactamase-related" evidence="2">
    <location>
        <begin position="100"/>
        <end position="332"/>
    </location>
</feature>
<proteinExistence type="predicted"/>
<dbReference type="SUPFAM" id="SSF56601">
    <property type="entry name" value="beta-lactamase/transpeptidase-like"/>
    <property type="match status" value="1"/>
</dbReference>
<dbReference type="InterPro" id="IPR050789">
    <property type="entry name" value="Diverse_Enzym_Activities"/>
</dbReference>
<dbReference type="InterPro" id="IPR001466">
    <property type="entry name" value="Beta-lactam-related"/>
</dbReference>
<evidence type="ECO:0000313" key="4">
    <source>
        <dbReference type="Proteomes" id="UP000219565"/>
    </source>
</evidence>
<dbReference type="PANTHER" id="PTHR43283">
    <property type="entry name" value="BETA-LACTAMASE-RELATED"/>
    <property type="match status" value="1"/>
</dbReference>
<dbReference type="STRING" id="1379680.GCA_001612615_05461"/>
<dbReference type="EMBL" id="OBEG01000007">
    <property type="protein sequence ID" value="SNY88837.1"/>
    <property type="molecule type" value="Genomic_DNA"/>
</dbReference>
<evidence type="ECO:0000313" key="3">
    <source>
        <dbReference type="EMBL" id="SNY88837.1"/>
    </source>
</evidence>
<reference evidence="4" key="1">
    <citation type="submission" date="2017-09" db="EMBL/GenBank/DDBJ databases">
        <authorList>
            <person name="Varghese N."/>
            <person name="Submissions S."/>
        </authorList>
    </citation>
    <scope>NUCLEOTIDE SEQUENCE [LARGE SCALE GENOMIC DNA]</scope>
    <source>
        <strain evidence="4">DSM 45537</strain>
    </source>
</reference>
<dbReference type="AlphaFoldDB" id="A0A285LXH3"/>
<dbReference type="PROSITE" id="PS51257">
    <property type="entry name" value="PROKAR_LIPOPROTEIN"/>
    <property type="match status" value="1"/>
</dbReference>
<dbReference type="Pfam" id="PF00144">
    <property type="entry name" value="Beta-lactamase"/>
    <property type="match status" value="1"/>
</dbReference>
<evidence type="ECO:0000259" key="2">
    <source>
        <dbReference type="Pfam" id="PF00144"/>
    </source>
</evidence>
<keyword evidence="1" id="KW-0732">Signal</keyword>
<dbReference type="RefSeq" id="WP_097247678.1">
    <property type="nucleotide sequence ID" value="NZ_OBEG01000007.1"/>
</dbReference>
<protein>
    <submittedName>
        <fullName evidence="3">CubicO group peptidase, beta-lactamase class C family</fullName>
    </submittedName>
</protein>
<dbReference type="Proteomes" id="UP000219565">
    <property type="component" value="Unassembled WGS sequence"/>
</dbReference>
<dbReference type="InterPro" id="IPR012338">
    <property type="entry name" value="Beta-lactam/transpept-like"/>
</dbReference>
<dbReference type="OrthoDB" id="9773047at2"/>
<name>A0A285LXH3_9NOCA</name>
<accession>A0A285LXH3</accession>
<feature type="chain" id="PRO_5012741323" evidence="1">
    <location>
        <begin position="29"/>
        <end position="452"/>
    </location>
</feature>
<keyword evidence="4" id="KW-1185">Reference proteome</keyword>
<gene>
    <name evidence="3" type="ORF">SAMN04244553_5828</name>
</gene>
<feature type="signal peptide" evidence="1">
    <location>
        <begin position="1"/>
        <end position="28"/>
    </location>
</feature>
<organism evidence="3 4">
    <name type="scientific">Nocardia amikacinitolerans</name>
    <dbReference type="NCBI Taxonomy" id="756689"/>
    <lineage>
        <taxon>Bacteria</taxon>
        <taxon>Bacillati</taxon>
        <taxon>Actinomycetota</taxon>
        <taxon>Actinomycetes</taxon>
        <taxon>Mycobacteriales</taxon>
        <taxon>Nocardiaceae</taxon>
        <taxon>Nocardia</taxon>
    </lineage>
</organism>
<sequence length="452" mass="48838">MGRFCGFLAGIAAVSLVAGCLVGATAHAAPAATTKQVRCEVSSGREPRRATPEQAGFDAELLDAALEFVTARNRFNVQVFRHNCLVGEGLNNAKSGRVAWNIWSGTKSVVSLIAGIAWDRGLLDLDAPIDKYLPAGLGDPAHRAIRVEDLLTETSGMTVGVLTEGITGVVPIDPHSAVQALGVPLDNPPGTAFSYSQRNVDLLTFVIELAVGEPFQQFAQRELFDPLGIPRGDYYWAKDRAGNTYGYAHLMIPPDDFAKLGLLVSNQGRWGAEQLVSQRYMSMALTPSQTNRCYGYLFWLGPGCAEAAPSLPRDMYMMAGLGLQNVFVFPSLDLMVMWTGVFGNVSKYGVSGIVQNTAELPHEFFRRLFAAMPDNPYPDPGPYVEPPIRLDPRRFVDANLLLAVFGIGPAAYPGCNVVACLNYQLTPPFADIAPGCFVLVCVGHDPRTPGIR</sequence>
<evidence type="ECO:0000256" key="1">
    <source>
        <dbReference type="SAM" id="SignalP"/>
    </source>
</evidence>
<dbReference type="Gene3D" id="3.40.710.10">
    <property type="entry name" value="DD-peptidase/beta-lactamase superfamily"/>
    <property type="match status" value="1"/>
</dbReference>